<evidence type="ECO:0000256" key="1">
    <source>
        <dbReference type="ARBA" id="ARBA00001957"/>
    </source>
</evidence>
<dbReference type="CDD" id="cd05930">
    <property type="entry name" value="A_NRPS"/>
    <property type="match status" value="1"/>
</dbReference>
<evidence type="ECO:0000256" key="2">
    <source>
        <dbReference type="ARBA" id="ARBA00006432"/>
    </source>
</evidence>
<dbReference type="SUPFAM" id="SSF52777">
    <property type="entry name" value="CoA-dependent acyltransferases"/>
    <property type="match status" value="16"/>
</dbReference>
<dbReference type="InterPro" id="IPR036736">
    <property type="entry name" value="ACP-like_sf"/>
</dbReference>
<keyword evidence="9" id="KW-0175">Coiled coil</keyword>
<feature type="domain" description="Carrier" evidence="10">
    <location>
        <begin position="6098"/>
        <end position="6173"/>
    </location>
</feature>
<keyword evidence="5" id="KW-0436">Ligase</keyword>
<feature type="domain" description="Carrier" evidence="10">
    <location>
        <begin position="4570"/>
        <end position="4644"/>
    </location>
</feature>
<dbReference type="InterPro" id="IPR010060">
    <property type="entry name" value="NRPS_synth"/>
</dbReference>
<dbReference type="NCBIfam" id="NF004282">
    <property type="entry name" value="PRK05691.1"/>
    <property type="match status" value="8"/>
</dbReference>
<keyword evidence="4" id="KW-0597">Phosphoprotein</keyword>
<dbReference type="Pfam" id="PF13193">
    <property type="entry name" value="AMP-binding_C"/>
    <property type="match status" value="5"/>
</dbReference>
<dbReference type="CDD" id="cd19531">
    <property type="entry name" value="LCL_NRPS-like"/>
    <property type="match status" value="3"/>
</dbReference>
<dbReference type="Pfam" id="PF00668">
    <property type="entry name" value="Condensation"/>
    <property type="match status" value="8"/>
</dbReference>
<evidence type="ECO:0000256" key="9">
    <source>
        <dbReference type="SAM" id="Coils"/>
    </source>
</evidence>
<evidence type="ECO:0000259" key="10">
    <source>
        <dbReference type="PROSITE" id="PS50075"/>
    </source>
</evidence>
<dbReference type="SMART" id="SM00823">
    <property type="entry name" value="PKS_PP"/>
    <property type="match status" value="5"/>
</dbReference>
<evidence type="ECO:0000256" key="7">
    <source>
        <dbReference type="ARBA" id="ARBA00023194"/>
    </source>
</evidence>
<evidence type="ECO:0000313" key="12">
    <source>
        <dbReference type="Proteomes" id="UP001207626"/>
    </source>
</evidence>
<dbReference type="EMBL" id="JAMDLW010000088">
    <property type="protein sequence ID" value="MCY9523574.1"/>
    <property type="molecule type" value="Genomic_DNA"/>
</dbReference>
<dbReference type="Gene3D" id="3.30.559.10">
    <property type="entry name" value="Chloramphenicol acetyltransferase-like domain"/>
    <property type="match status" value="8"/>
</dbReference>
<dbReference type="InterPro" id="IPR009081">
    <property type="entry name" value="PP-bd_ACP"/>
</dbReference>
<comment type="caution">
    <text evidence="11">The sequence shown here is derived from an EMBL/GenBank/DDBJ whole genome shotgun (WGS) entry which is preliminary data.</text>
</comment>
<evidence type="ECO:0000256" key="8">
    <source>
        <dbReference type="ARBA" id="ARBA00023268"/>
    </source>
</evidence>
<evidence type="ECO:0000256" key="5">
    <source>
        <dbReference type="ARBA" id="ARBA00022598"/>
    </source>
</evidence>
<dbReference type="InterPro" id="IPR045851">
    <property type="entry name" value="AMP-bd_C_sf"/>
</dbReference>
<comment type="similarity">
    <text evidence="2">Belongs to the ATP-dependent AMP-binding enzyme family.</text>
</comment>
<dbReference type="CDD" id="cd19534">
    <property type="entry name" value="E_NRPS"/>
    <property type="match status" value="2"/>
</dbReference>
<dbReference type="RefSeq" id="WP_268635017.1">
    <property type="nucleotide sequence ID" value="NZ_JAMDLW010000088.1"/>
</dbReference>
<dbReference type="InterPro" id="IPR020806">
    <property type="entry name" value="PKS_PP-bd"/>
</dbReference>
<dbReference type="PROSITE" id="PS00012">
    <property type="entry name" value="PHOSPHOPANTETHEINE"/>
    <property type="match status" value="5"/>
</dbReference>
<feature type="domain" description="Carrier" evidence="10">
    <location>
        <begin position="2487"/>
        <end position="2562"/>
    </location>
</feature>
<proteinExistence type="inferred from homology"/>
<organism evidence="11 12">
    <name type="scientific">Paenibacillus apiarius</name>
    <dbReference type="NCBI Taxonomy" id="46240"/>
    <lineage>
        <taxon>Bacteria</taxon>
        <taxon>Bacillati</taxon>
        <taxon>Bacillota</taxon>
        <taxon>Bacilli</taxon>
        <taxon>Bacillales</taxon>
        <taxon>Paenibacillaceae</taxon>
        <taxon>Paenibacillus</taxon>
    </lineage>
</organism>
<gene>
    <name evidence="11" type="ORF">M5X09_28680</name>
</gene>
<dbReference type="InterPro" id="IPR006162">
    <property type="entry name" value="Ppantetheine_attach_site"/>
</dbReference>
<dbReference type="InterPro" id="IPR010071">
    <property type="entry name" value="AA_adenyl_dom"/>
</dbReference>
<evidence type="ECO:0000256" key="6">
    <source>
        <dbReference type="ARBA" id="ARBA00022737"/>
    </source>
</evidence>
<dbReference type="CDD" id="cd19543">
    <property type="entry name" value="DCL_NRPS"/>
    <property type="match status" value="2"/>
</dbReference>
<dbReference type="PANTHER" id="PTHR45527:SF1">
    <property type="entry name" value="FATTY ACID SYNTHASE"/>
    <property type="match status" value="1"/>
</dbReference>
<dbReference type="CDD" id="cd12117">
    <property type="entry name" value="A_NRPS_Srf_like"/>
    <property type="match status" value="1"/>
</dbReference>
<dbReference type="PROSITE" id="PS00455">
    <property type="entry name" value="AMP_BINDING"/>
    <property type="match status" value="5"/>
</dbReference>
<dbReference type="InterPro" id="IPR023213">
    <property type="entry name" value="CAT-like_dom_sf"/>
</dbReference>
<dbReference type="InterPro" id="IPR020845">
    <property type="entry name" value="AMP-binding_CS"/>
</dbReference>
<dbReference type="InterPro" id="IPR001242">
    <property type="entry name" value="Condensation_dom"/>
</dbReference>
<dbReference type="NCBIfam" id="NF003417">
    <property type="entry name" value="PRK04813.1"/>
    <property type="match status" value="5"/>
</dbReference>
<name>A0ABT4E1U5_9BACL</name>
<reference evidence="11 12" key="1">
    <citation type="submission" date="2022-05" db="EMBL/GenBank/DDBJ databases">
        <title>Genome Sequencing of Bee-Associated Microbes.</title>
        <authorList>
            <person name="Dunlap C."/>
        </authorList>
    </citation>
    <scope>NUCLEOTIDE SEQUENCE [LARGE SCALE GENOMIC DNA]</scope>
    <source>
        <strain evidence="11 12">NRRL NRS-1438</strain>
    </source>
</reference>
<dbReference type="Gene3D" id="3.40.50.980">
    <property type="match status" value="10"/>
</dbReference>
<protein>
    <submittedName>
        <fullName evidence="11">Non-ribosomal peptide synthase/polyketide synthase</fullName>
    </submittedName>
</protein>
<dbReference type="Pfam" id="PF00550">
    <property type="entry name" value="PP-binding"/>
    <property type="match status" value="5"/>
</dbReference>
<dbReference type="Gene3D" id="3.30.559.30">
    <property type="entry name" value="Nonribosomal peptide synthetase, condensation domain"/>
    <property type="match status" value="8"/>
</dbReference>
<dbReference type="SUPFAM" id="SSF47336">
    <property type="entry name" value="ACP-like"/>
    <property type="match status" value="5"/>
</dbReference>
<dbReference type="Proteomes" id="UP001207626">
    <property type="component" value="Unassembled WGS sequence"/>
</dbReference>
<keyword evidence="6" id="KW-0677">Repeat</keyword>
<feature type="domain" description="Carrier" evidence="10">
    <location>
        <begin position="3528"/>
        <end position="3603"/>
    </location>
</feature>
<dbReference type="NCBIfam" id="TIGR01733">
    <property type="entry name" value="AA-adenyl-dom"/>
    <property type="match status" value="5"/>
</dbReference>
<dbReference type="InterPro" id="IPR000873">
    <property type="entry name" value="AMP-dep_synth/lig_dom"/>
</dbReference>
<dbReference type="SUPFAM" id="SSF56801">
    <property type="entry name" value="Acetyl-CoA synthetase-like"/>
    <property type="match status" value="5"/>
</dbReference>
<keyword evidence="8" id="KW-0511">Multifunctional enzyme</keyword>
<evidence type="ECO:0000256" key="4">
    <source>
        <dbReference type="ARBA" id="ARBA00022553"/>
    </source>
</evidence>
<keyword evidence="7" id="KW-0045">Antibiotic biosynthesis</keyword>
<dbReference type="InterPro" id="IPR025110">
    <property type="entry name" value="AMP-bd_C"/>
</dbReference>
<dbReference type="Gene3D" id="3.30.300.30">
    <property type="match status" value="5"/>
</dbReference>
<dbReference type="Gene3D" id="1.10.1200.10">
    <property type="entry name" value="ACP-like"/>
    <property type="match status" value="5"/>
</dbReference>
<dbReference type="PANTHER" id="PTHR45527">
    <property type="entry name" value="NONRIBOSOMAL PEPTIDE SYNTHETASE"/>
    <property type="match status" value="1"/>
</dbReference>
<dbReference type="NCBIfam" id="TIGR01720">
    <property type="entry name" value="NRPS-para261"/>
    <property type="match status" value="2"/>
</dbReference>
<comment type="cofactor">
    <cofactor evidence="1">
        <name>pantetheine 4'-phosphate</name>
        <dbReference type="ChEBI" id="CHEBI:47942"/>
    </cofactor>
</comment>
<sequence>MNANPNILFPLTQAQRRIWYMEMMHPNTTVSTVAGTLVIRGEVDLTTLKQSIYQVITEHDAFRIRIMTQDNQPMQRLEPESAAIIPEVDYMEWDDHLEAKDWLHRFNQIPISIFDDKLYHFAVFNVNNQEYWINLKINHIIADGVTSHLIGNKIVQTYMELTNGTFSAKDKKNSYLDYIYAEQEYEKSDRYQKDKAYWLEKFKTMPETTGIKPYPPYSISTEAKRAYVALTGERYEQLKVFSEQHNISLFTLFLATVYMFLYKTTGNLDIAVGTAYANRTSRQEKEMLGMFVSTVATRLSLDPNQDLISILHNVSKEQKTNLRHQKYPYNQLILDLRKEHKHSDIQDLYGVSVDYMPIRWSSYGQLSIQQRSSFCGHEVDDFAVHVEDMLDDQQLVINVDYQIQLFEDHEITRIIEQMLTIVNRILHNPHQTLHELSMLNNEEAHQILSQFNDTAAEFPKDKTVHELFEEQAARIPNHVAAVYEDKQLTYRELNERANRLARTLRAQGVLPEQLVGIMADRSLEMIVGILAVLKAGGAYVPIDPEYPEDRIRYMLDDSNARVLLTQRHLQARVAFAGTWVILDDNSFYDEDGANLESHNAPSDLSYVIYTSGTTGKPKGVMIEHRQLVAMASAWKSRYQLHETGIRWLQWASFSFDVFTGDMARTLLHGGELILCPGHARANPEAICELIRKHGIQMFESTPALVVPLMEYIYDNNMDIRSLQLLIVGSDYCPAEEFQKLMDRFGAQMRILNSYGVTEACVDASYFEQTDSAELRTLPIGKPLPAVSMMILDGNRSLQPIGITGELYIGGACVGRGYLNRPDLTVEKFVDNPYAPGEMMYRTGDLARWLPDGNIEYLGRIDHQVKIRGYRIEIGEIEAQLLRADSVREAVVAAREDGSGQKVLCAYYVADRELTVNELRGTMAEELPGYMIPSYFMQLERMPLTPNGKVDRKGLPAPEGNAHTGADYVAPNTVAEKTLADVWQAVLGIERIGAREHFFELGGDSIKSIQVSSRLRQAGYKMEIRDLFQYPTIAELSLHIQPAGRIADQGEVAGEAELTPIQRWFFGQRFADPHHYNQSIMLYRKEGFNEAAIRKALEKIAEHHDALRMVFRKTESGYTAWNRGIGEGELYILHVADFRNEPACEPLIAVQANEIQSGIDLETGPLVRAGLFQCADGDHLLLVIHHAVIDGVSWRILLEDIAIGYEQALNDEKIRLPSKTDAYRTWAERLAAYADSPAIIDERAYWQRIAQTEANPLPKDYEADCSLQKDSESVIVQWSREDTEQLLKHVHKAYNTEMNDILMTALGTAVQKWSGCRRVLVNLEGHGREDIISDIDISRTVGWFTSEYPVLLEMDPDKSLSSLIKKVKEDLRQVPNKGIGYGICRYMSGLEHEASWGAGPDISFNYLGQFDQDLQNNGMELSPYPSGADTSGNQARQYALDINGMVMDGSLVLDLSYGGKEYRRDTIEELAGMLQESLSEIIAHCMAKERPELTPSDVLLQGLSAQDLERIAEQTRHIGDIENIYKLTPMQKGMWFHSALDRQAGAYFEQTRFTLQGALDVEAFAKSWNALAGRHAVLRSNFYSGWQGEPVQIVYRDKEIGFAFEDVSALEPAEQRAHIENAVNEDRRRGFDLERDELMRVLVLRTAPESHYVLWSSHHILMDGWCLPLVAKEVFDTYSARVRHQPLERTTVPAYSQYIEWLEQQDQAAASAYWSEYLAGYDQHTILPQGNNQGQSEAYAAEHIDCALGKSLSLRINDAARRNQVTLNTLLQASWGVMLQKYNGTGDVVFGGVVSGRPADMPGVEEMIGLFINTIPVRVTADAGESFADVMRRLQEEALASAKHDHYPLYEIQAQSAQKQELINHIVVFENYPMEEQIEQLQSLDGKGLKLKDVKVTEQTNYDFNLVIMPGDEIVIRLDYNGIVFDRAGMERLKGHFVNMLEQIAADPQISVAELELSTAAEKAQIMDVFNATAVEYPREKTIHQLFEEQENRTPDAVAVLLEDKRLTYAELNAAANRIACLLRERGVARGTLVGICAERSLDMVIGLLGILKSGGAYVPIDPSYPQERMNAMLEDTAISVLLTQAHLQASLPALRDNNIDYVLLDEAAEMARDGSWPNVSAAAAADDVAYIIYTSGSTGIPKGVCVTHRGVVRLTAAANYVDISSKDVFLQGSTISFDAATFEIWGSLLNGAALALLPSGNVSLAEWAQAIERHQVTILWLTAGLFQVMVENQLQALQGVRQLLVGGDVVSKTHAKKVLERYNGIRLINGYGPTENTTFTCCHEISAADVERPSIPIGRPIGNTQAYVLDAAGKLLPAGVVGELYTGGDGLAQGYWNRPELTAEKFVDSPISPASRLYRTGDLARWLPDGTIEYVGRIDDQVKIRGYRIEIGEVEAHLLKVESVLNAVVIARKDDSGQKALCAYYAADKELTASELRASLSQELPGYMIPTHFVQVERMPLTPNGKIDRKALPEPEGHMNTGLEHVAPRTPLEAKLAQIWQEVLGVDKVSVKDSFFDLGGHSLRATTLVSKLHQEMNVSLPLREVFRFPTIEELAQVIGGMEQEIYSAIPRVAEREYYPVSSAQKRLYILQQLEGAEQTYNMPGVMTLAGALERERLETAFRQLIARHETLRTGFEMVNGEPVQRVYEEVDFAVEYAQASEEAADEAVRGFIRAFDLQKPPLLRIGLIKLAEERHLLLFDMHHIISDGASIGILIEEFVRLYDGEELSPLRIQYKDYAAWLLSEAQQERSKRQEAYWLDALRGELPVLEMPTDYARPLFRSYEGNTLEFAIQQREAKRLKQLAAESGATLYMVLLALYKTMLHKYTGQEDIIVGMPIAGRTHGDVQPLIGMFVNTLAIRNYPAGEKTFLSFLEEVKDTTMRAYEHQDYPFELLVENVRVPRDASRNPLFDTVFVLQNTEQGTFDIDGLQLLPHPAAHPIAKFDLTFHIEEKEDGLACSIEYATALFQRETVARMAQHFGQLAAAVAVEPSARLDRLEMLTAEEKLQLVERFNDTAADYPREKTIHRLFEEQAERTPDAVAVSCENVQLTYRELNERANRLAHTLREKDVQEDSLVGIMTERSPEMIVGILAILKAGGAYVPIDPEYPEERIRYMLEDSGAQVLLLQHHLRDRAGFEGTAVMLDDEQSFAEDRSNPGTTNTPSDLAYVIYTSGTTGKPKGTLIEHKNVVRLLFNSRNLFDFNSADTWTLFHSFCFDFSVWEMYGALLYGGRLVVVPQLTAKNPAQFLQLLHEQQVTILNQTPTYFYQLLREALTEPGQELKVRKVIFGGEALNPQLLKDWKTKYPHTQLINMYGITETTVHVTYKEITHVEIEQAKSNIGRPIPTLKIYVLDANRQCVPVGVAGEMYVAGDGLARGYLHRPELTADKFVESPFEPGGRMYRTGDLARWLPDGNIEYLGRIDHQVKIRGYRIELGEVEAQLTKAAPVREAIVIAREDGRGEKQLCAYFVAARELTVGELRQELSQELPAYMIPAYFVQLERMPLTPNGKIDRKALPAPEDSVNTGTEYIAPRTPLEADLARIWQDVLGLERIGVKDNFFELGGHSLRATALVNTVHQEMQVNLPLRDVFRFATIEEMAAAIAEKEQRQYMSIPAVEAREYYPVSSAQKRLYILHQIEGAEQGYNMPGVLLLEGMLDREKLEQAFRGLVARHETLRTGFEMVNGEPVQRIDEKVDFTVEYRQAEEEEVEAIVRDFVRTFDLAKPPLLRIGLLELAKERHVLLYDMHHIISDGVSMGIVVEEFVRLYAGAELAPLRIQYKDYAAWQLSEAQQDWMKRQEGYWLDALRGELPVLEMPTDYVRPAVQQYAGSTLAFGIDPHMSEGLRRIAADTGTTLYMVLLAAYTILLHKYTGQEDVIVGTPIAGRTHGDLQPLIGMFVNTLAIRNYPAGDKTFLSYLAEVKETTLGAYEHQNYPFEELVQQLRVERDLSRNPLFDTMFALNNTEPGNFPLEGLRLTPYPSEYTMSKFDLSLDVSEKNDGLECSLEYATALYKTDTAERMAQHFQQLIHSIVNHPEAKLASLGMLTEVEKDQIQHVFNGAEAGQSQEKTVSQLFEEQVERTPDRIAVVHEDKQLTYRELNERANRLARTLRAEGVEPEQLVGIMADRSLEMIVGIMAILKSGGAYVPIDPKYPEDRIRYMLDDSHAQVLLAQRHLQASAAFAGTWVILDEEAFYHEDGTNLKPLNEPAHLSYVIYTSGTTGNPKGVMIEHRQLVAMADAWKSEYRLEEEGIRWLQWASFSFDVFSGDMVRTLLYGGELILCPEEARANPAAITELIRKHQIQMFESTPALVIPFMDYVYDNDLDISSLKMLIVGSDHCPAAEFHKLTERCGSHMRILNSYGVTEACVDACYYERTTPDALRTLPIGKPLPAVTMYILDDNRSLQPIGLTGELYIGGAGVGRGYLNRPDLTAEKFVDDPFKPGARMYRTGDLARWLPDGNIEYAGRIDHQVKIRGYRIEIGEVESKLLAAAGVREAAVVAREDGSGHKVLCAYFVADSALTAGDLRASMAQQLPDYMIPAHFVQLERMPLTPNGKVDRKGLPAPEGNAYTGAEYVAPRTEAEKTLAAVWQVVLGAEQVGLMDHFFELGGDSIKSIQVSSRLHQAGYKLEIRDMFKYPTIAELSPHLQPIGRKANQGAVTGEAALTPIQHWFFGQRFADPHHYNQSIMLYRKEGFDEAAIRKTLEKIAEHHDALRMVFRKTEHGYAAWNRGIGEGELYSLDVADFTDDPACYKAIETKANEIQSSIDLQAGPLLRAGLFTCAHGHHLLIIIHHAVIDGVSWRILLEDIAAGYEQALNGEAIRLPAKTDSYLIWSEQLRGYAQSPAMEQERAYWQRIAHSNTKPLPKDRTASVSLQRDSESVTVQWSREDTEQLLKHVHRAYNTDMNDILLTALGMAIQQWSGRDRMLVNLEGHGRESIIEDVDISRTVGWFTSEYPVLLEIEPDKSLSHRVKKVKEDLRQIPHKGIGYGICRYLSGTMDDAAWGSAPEISFNYLGQFDQDLNSNGMEMSPYSSGTDTSGKQVRQYVLDINGGISDGSLSFDLSYSRKEYRRETMEELAGRLHESLQEIIAHCAAKERTELTPSDVLLQGLSVEELELIVEQTRHVGEIENIYALTPMQKGMWFHNAIDQQAGAYFEQTRFTIQGVLDVDVFAMSLNVLAKRHAVLRTNFYSGWNGEPLQIVYRDKRIAFVYEDLSHLPAAEQTAHIEHAAREDKLKGFDLERDALVRVALMRTGAASCRVLWSSHHILMDGWCLPQLTQELFDTYSAYMKQHHDEQALPAYTQSSYSQYIEWLEQQDEEAAAGYWSEYLAGYDQQTVLPQGKTQGRDEAYVLEHIVCELGKTLTGRMSQLAKQHSVTLNTLLQAAWGIILQKYNGTDDVVFGGVVSGRPAAIPGIETMIGLFINTIPVRVACAAETSFTQVMRRLQEQALDSGRYDYYPLYEIQAQCAQKQELISHIMVFENYPVDEQMEQTGSKDSGTLSITDVEVAEQTNYDFNLMVVPGEELVVRFDFNGSVFDRASIERLKGHLVHVLEQITANPQISVGELELATAAEKAQIVDVFNDTAADYPREKTIHQMFEEQVERTPDAVAVMFEQERLTYRELNECVNRLARTLRAQGVEPDQRVGIMAERSLEMMVGIMAILKAGGAYVPIAPDFPEERIHYMLEDSGAQVLLLQDRSRESVSFAGRIVNLDDASSYAEDGSNLEWVNQASDAAYVIYTSGTTGKPKGVLVEHGSVINRLLWMQKQYPITANDTIMQKTAITFDVSVWELFWWAFVGSKVCLLPVGGEKNPAVILDTIAQQHISTMHFVPSMLHAFLEYVEEQPIAERERSLAALSRVFASGEALTLSQVERFERCIAPASGARLINLYGPTEATVDVTYYDCEAGQPYTSVPIGKPIDNTQIYIVNRQDQLQPIGVAGELCIAGVGLARGYLKRPELTAEKFVTIPFKPGARMYRTGDLARWMPDGSIEYLGRIDHQVKIRGYRIELGEIEAQLVQVAAIREAVVVAREDESGQKALCAYFAADSELQVSELRSALAVELPGYMIPSYFVQLERLPLSPNGKLDRKALPAPGGSMRSGKEHVAPRSLLEVKLVRIWQDVLGLEHVSVKDDFFELGGHSLRATTLVSKLHKELNINLPLRDVFRYSILEDMALAIDRMEQREFQAIPQAEASEYYPLSSAQKRLYILQQLEGAELSYNMPGAMSLRGQLDRNRFEAAFRGLIARHEVFRTSFEMVDGEPMQRVHRDAAFAVEYMQASEEEVEAIAGQFIRTFDLEQPSLLRVGLIELDRIHHILLFDMHHIISDGVSMGILVEEFARLYSGEELPPLRIQYKDYAAWQQSEVQSERIKQQEAYWLDALDGELPQLELPTDFARPAHKSHEGDTLDFVLDSHLSEGLQRLAEHTGTTMYMVLLAAYTILLHKYSDQEDIIVGTPIAGRTHADVEPLIGMFVNSLAMRSYPCGEKSFLSYLEEVKEMTLAAYENQDYPFAELVERVQAVWSPSRNPLFDTMFVLQNTENRSVRFDELTVEPYTQHHYAAKFDLTLEIALEDGVMSGQFEYCTRLFTTNMIDNFAEDLMSIMAQICEQPAIRIGDIHLHGNAEEEEEASLAEEIDFVF</sequence>
<dbReference type="PROSITE" id="PS50075">
    <property type="entry name" value="CARRIER"/>
    <property type="match status" value="5"/>
</dbReference>
<feature type="coiled-coil region" evidence="9">
    <location>
        <begin position="3043"/>
        <end position="3070"/>
    </location>
</feature>
<keyword evidence="3" id="KW-0596">Phosphopantetheine</keyword>
<dbReference type="Gene3D" id="2.30.38.10">
    <property type="entry name" value="Luciferase, Domain 3"/>
    <property type="match status" value="5"/>
</dbReference>
<evidence type="ECO:0000313" key="11">
    <source>
        <dbReference type="EMBL" id="MCY9523574.1"/>
    </source>
</evidence>
<feature type="domain" description="Carrier" evidence="10">
    <location>
        <begin position="969"/>
        <end position="1043"/>
    </location>
</feature>
<accession>A0ABT4E1U5</accession>
<evidence type="ECO:0000256" key="3">
    <source>
        <dbReference type="ARBA" id="ARBA00022450"/>
    </source>
</evidence>
<dbReference type="Pfam" id="PF00501">
    <property type="entry name" value="AMP-binding"/>
    <property type="match status" value="5"/>
</dbReference>
<keyword evidence="12" id="KW-1185">Reference proteome</keyword>